<keyword evidence="3" id="KW-1185">Reference proteome</keyword>
<reference evidence="2" key="3">
    <citation type="submission" date="2019-11" db="EMBL/GenBank/DDBJ databases">
        <title>Complete genome sequence of Vibrio owensii SH-14 isolated from shrimp with acute hepatopancreatic necrosis diease.</title>
        <authorList>
            <person name="Liang X."/>
            <person name="Wang Y."/>
        </authorList>
    </citation>
    <scope>NUCLEOTIDE SEQUENCE</scope>
    <source>
        <strain evidence="2">SH14</strain>
    </source>
</reference>
<evidence type="ECO:0000313" key="3">
    <source>
        <dbReference type="Proteomes" id="UP000272136"/>
    </source>
</evidence>
<evidence type="ECO:0000313" key="1">
    <source>
        <dbReference type="EMBL" id="AYO18066.1"/>
    </source>
</evidence>
<accession>A0AAP9KAA2</accession>
<dbReference type="RefSeq" id="WP_054824895.1">
    <property type="nucleotide sequence ID" value="NZ_CP033138.1"/>
</dbReference>
<proteinExistence type="predicted"/>
<sequence>MTPSEVVFNAIKSGFKTVPDIAAETFYSYDTIASAVRRLHEVGIVTVTGKIKAPRRPLIRELALTGKPLHEACSGCGKQFELPALNKELLCCVCRRLES</sequence>
<organism evidence="2 4">
    <name type="scientific">Vibrio owensii</name>
    <dbReference type="NCBI Taxonomy" id="696485"/>
    <lineage>
        <taxon>Bacteria</taxon>
        <taxon>Pseudomonadati</taxon>
        <taxon>Pseudomonadota</taxon>
        <taxon>Gammaproteobacteria</taxon>
        <taxon>Vibrionales</taxon>
        <taxon>Vibrionaceae</taxon>
        <taxon>Vibrio</taxon>
    </lineage>
</organism>
<dbReference type="Proteomes" id="UP000272136">
    <property type="component" value="Chromosome 2"/>
</dbReference>
<gene>
    <name evidence="2" type="ORF">APZ19_09410</name>
    <name evidence="1" type="ORF">D0812_27390</name>
</gene>
<dbReference type="AlphaFoldDB" id="A0AAP9KAA2"/>
<name>A0AAP9KAA2_9VIBR</name>
<dbReference type="EMBL" id="CP033138">
    <property type="protein sequence ID" value="AYO18066.1"/>
    <property type="molecule type" value="Genomic_DNA"/>
</dbReference>
<evidence type="ECO:0000313" key="2">
    <source>
        <dbReference type="EMBL" id="QGH47291.1"/>
    </source>
</evidence>
<dbReference type="Proteomes" id="UP000390336">
    <property type="component" value="Chromosome 1"/>
</dbReference>
<dbReference type="EMBL" id="CP045859">
    <property type="protein sequence ID" value="QGH47291.1"/>
    <property type="molecule type" value="Genomic_DNA"/>
</dbReference>
<evidence type="ECO:0000313" key="4">
    <source>
        <dbReference type="Proteomes" id="UP000390336"/>
    </source>
</evidence>
<reference evidence="1 3" key="2">
    <citation type="submission" date="2018-10" db="EMBL/GenBank/DDBJ databases">
        <title>Whole Genome of Vibrio owensii strain 170502, isolated from Acute Hepatopancreatic Necrosis Disease (AHPND) shrimp.</title>
        <authorList>
            <person name="Yan M."/>
            <person name="Wang X."/>
            <person name="Wang Y."/>
        </authorList>
    </citation>
    <scope>NUCLEOTIDE SEQUENCE [LARGE SCALE GENOMIC DNA]</scope>
    <source>
        <strain evidence="1 3">1700302</strain>
    </source>
</reference>
<protein>
    <submittedName>
        <fullName evidence="2">Uncharacterized protein</fullName>
    </submittedName>
</protein>
<reference evidence="2 4" key="1">
    <citation type="journal article" date="2015" name="Genome Announc.">
        <title>Draft Genome Sequence of Vibrio owensii Strain SH-14, Which Causes Shrimp Acute Hepatopancreatic Necrosis Disease.</title>
        <authorList>
            <person name="Liu L."/>
            <person name="Xiao J."/>
            <person name="Xia X."/>
            <person name="Pan Y."/>
            <person name="Yan S."/>
            <person name="Wang Y."/>
        </authorList>
    </citation>
    <scope>NUCLEOTIDE SEQUENCE [LARGE SCALE GENOMIC DNA]</scope>
    <source>
        <strain evidence="2 4">SH14</strain>
    </source>
</reference>